<dbReference type="Proteomes" id="UP001295469">
    <property type="component" value="Chromosome C05"/>
</dbReference>
<protein>
    <submittedName>
        <fullName evidence="1">(rape) hypothetical protein</fullName>
    </submittedName>
</protein>
<feature type="non-terminal residue" evidence="1">
    <location>
        <position position="138"/>
    </location>
</feature>
<accession>A0A816LG25</accession>
<gene>
    <name evidence="1" type="ORF">DARMORV10_C05P44680.1</name>
</gene>
<evidence type="ECO:0000313" key="1">
    <source>
        <dbReference type="EMBL" id="CAF1932360.1"/>
    </source>
</evidence>
<reference evidence="1" key="1">
    <citation type="submission" date="2021-01" db="EMBL/GenBank/DDBJ databases">
        <authorList>
            <consortium name="Genoscope - CEA"/>
            <person name="William W."/>
        </authorList>
    </citation>
    <scope>NUCLEOTIDE SEQUENCE</scope>
</reference>
<name>A0A816LG25_BRANA</name>
<organism evidence="1">
    <name type="scientific">Brassica napus</name>
    <name type="common">Rape</name>
    <dbReference type="NCBI Taxonomy" id="3708"/>
    <lineage>
        <taxon>Eukaryota</taxon>
        <taxon>Viridiplantae</taxon>
        <taxon>Streptophyta</taxon>
        <taxon>Embryophyta</taxon>
        <taxon>Tracheophyta</taxon>
        <taxon>Spermatophyta</taxon>
        <taxon>Magnoliopsida</taxon>
        <taxon>eudicotyledons</taxon>
        <taxon>Gunneridae</taxon>
        <taxon>Pentapetalae</taxon>
        <taxon>rosids</taxon>
        <taxon>malvids</taxon>
        <taxon>Brassicales</taxon>
        <taxon>Brassicaceae</taxon>
        <taxon>Brassiceae</taxon>
        <taxon>Brassica</taxon>
    </lineage>
</organism>
<proteinExistence type="predicted"/>
<sequence length="138" mass="15275">MRVALDFHGVSGGSKSARQGLSRHWSSSEMLQGGSFDSVPFQIWVRFGGIATWCGSGELLLALSFAVLHGLRFIIVECLCIQGVWTEQRVPLVEFVKSLGLVWFGCRSGRYRVAGYRQQRYPGVGLSRPGVGFSCRFL</sequence>
<dbReference type="AlphaFoldDB" id="A0A816LG25"/>
<dbReference type="EMBL" id="HG994369">
    <property type="protein sequence ID" value="CAF1932360.1"/>
    <property type="molecule type" value="Genomic_DNA"/>
</dbReference>